<evidence type="ECO:0008006" key="5">
    <source>
        <dbReference type="Google" id="ProtNLM"/>
    </source>
</evidence>
<proteinExistence type="predicted"/>
<feature type="transmembrane region" description="Helical" evidence="2">
    <location>
        <begin position="96"/>
        <end position="115"/>
    </location>
</feature>
<feature type="transmembrane region" description="Helical" evidence="2">
    <location>
        <begin position="136"/>
        <end position="161"/>
    </location>
</feature>
<keyword evidence="2" id="KW-0472">Membrane</keyword>
<keyword evidence="2" id="KW-0812">Transmembrane</keyword>
<evidence type="ECO:0000313" key="4">
    <source>
        <dbReference type="Proteomes" id="UP000078368"/>
    </source>
</evidence>
<feature type="transmembrane region" description="Helical" evidence="2">
    <location>
        <begin position="48"/>
        <end position="66"/>
    </location>
</feature>
<evidence type="ECO:0000313" key="3">
    <source>
        <dbReference type="EMBL" id="OAP86383.1"/>
    </source>
</evidence>
<feature type="transmembrane region" description="Helical" evidence="2">
    <location>
        <begin position="173"/>
        <end position="197"/>
    </location>
</feature>
<accession>A0A179B566</accession>
<dbReference type="AlphaFoldDB" id="A0A179B566"/>
<feature type="transmembrane region" description="Helical" evidence="2">
    <location>
        <begin position="204"/>
        <end position="225"/>
    </location>
</feature>
<keyword evidence="4" id="KW-1185">Reference proteome</keyword>
<dbReference type="RefSeq" id="WP_040322836.1">
    <property type="nucleotide sequence ID" value="NZ_LVZK01000001.1"/>
</dbReference>
<comment type="caution">
    <text evidence="3">The sequence shown here is derived from an EMBL/GenBank/DDBJ whole genome shotgun (WGS) entry which is preliminary data.</text>
</comment>
<gene>
    <name evidence="3" type="ORF">A4H34_04345</name>
</gene>
<dbReference type="GO" id="GO:0140359">
    <property type="term" value="F:ABC-type transporter activity"/>
    <property type="evidence" value="ECO:0007669"/>
    <property type="project" value="InterPro"/>
</dbReference>
<dbReference type="PANTHER" id="PTHR37305">
    <property type="entry name" value="INTEGRAL MEMBRANE PROTEIN-RELATED"/>
    <property type="match status" value="1"/>
</dbReference>
<keyword evidence="2" id="KW-1133">Transmembrane helix</keyword>
<protein>
    <recommendedName>
        <fullName evidence="5">ABC transporter permease</fullName>
    </recommendedName>
</protein>
<dbReference type="GO" id="GO:0005886">
    <property type="term" value="C:plasma membrane"/>
    <property type="evidence" value="ECO:0007669"/>
    <property type="project" value="UniProtKB-SubCell"/>
</dbReference>
<name>A0A179B566_9ACTO</name>
<reference evidence="3 4" key="1">
    <citation type="submission" date="2016-04" db="EMBL/GenBank/DDBJ databases">
        <title>Peptidophaga gingivicola gen. nov., sp. nov., isolated from human subgingival plaque.</title>
        <authorList>
            <person name="Beall C.J."/>
            <person name="Mokrzan E.M."/>
            <person name="Griffen A.L."/>
            <person name="Leys E.J."/>
        </authorList>
    </citation>
    <scope>NUCLEOTIDE SEQUENCE [LARGE SCALE GENOMIC DNA]</scope>
    <source>
        <strain evidence="3 4">BA112</strain>
    </source>
</reference>
<sequence>MSTPSTTNQAAAPKQPQSRPLSSKVYKNTFVRSLRSEIRKMTSLRSTWLTLGLWLGFGILITWAMAATLTNGQNNVGGINVHGEFHPIFITGSAQLYYIFAMVLGALAVTGEYASNTMRTTIVSQTSRMRAFTSKIAAVTIVMGIATAVIIAVLVAVTLLAGGLSWNGGDGNLRALLLFWLACVLTALMITGAGYILRSTAGSIVTGVMVLFVSEMLRLVPVKFFRETLPKFLPSGATSGMTVSDTANPTQTIDYLSPGTATLVWLVYVSVFVILGAIRYQKSDA</sequence>
<dbReference type="OrthoDB" id="3268961at2"/>
<feature type="region of interest" description="Disordered" evidence="1">
    <location>
        <begin position="1"/>
        <end position="21"/>
    </location>
</feature>
<dbReference type="STRING" id="1823756.A4H34_04345"/>
<evidence type="ECO:0000256" key="1">
    <source>
        <dbReference type="SAM" id="MobiDB-lite"/>
    </source>
</evidence>
<evidence type="ECO:0000256" key="2">
    <source>
        <dbReference type="SAM" id="Phobius"/>
    </source>
</evidence>
<dbReference type="EMBL" id="LVZK01000001">
    <property type="protein sequence ID" value="OAP86383.1"/>
    <property type="molecule type" value="Genomic_DNA"/>
</dbReference>
<dbReference type="Proteomes" id="UP000078368">
    <property type="component" value="Unassembled WGS sequence"/>
</dbReference>
<dbReference type="PANTHER" id="PTHR37305:SF1">
    <property type="entry name" value="MEMBRANE PROTEIN"/>
    <property type="match status" value="1"/>
</dbReference>
<organism evidence="3 4">
    <name type="scientific">Peptidiphaga gingivicola</name>
    <dbReference type="NCBI Taxonomy" id="2741497"/>
    <lineage>
        <taxon>Bacteria</taxon>
        <taxon>Bacillati</taxon>
        <taxon>Actinomycetota</taxon>
        <taxon>Actinomycetes</taxon>
        <taxon>Actinomycetales</taxon>
        <taxon>Actinomycetaceae</taxon>
        <taxon>Peptidiphaga</taxon>
    </lineage>
</organism>
<feature type="transmembrane region" description="Helical" evidence="2">
    <location>
        <begin position="262"/>
        <end position="280"/>
    </location>
</feature>